<evidence type="ECO:0000313" key="4">
    <source>
        <dbReference type="Proteomes" id="UP000023152"/>
    </source>
</evidence>
<gene>
    <name evidence="3" type="ORF">RFI_25308</name>
</gene>
<evidence type="ECO:0000256" key="1">
    <source>
        <dbReference type="SAM" id="MobiDB-lite"/>
    </source>
</evidence>
<accession>X6MDG9</accession>
<feature type="transmembrane region" description="Helical" evidence="2">
    <location>
        <begin position="127"/>
        <end position="145"/>
    </location>
</feature>
<dbReference type="AlphaFoldDB" id="X6MDG9"/>
<organism evidence="3 4">
    <name type="scientific">Reticulomyxa filosa</name>
    <dbReference type="NCBI Taxonomy" id="46433"/>
    <lineage>
        <taxon>Eukaryota</taxon>
        <taxon>Sar</taxon>
        <taxon>Rhizaria</taxon>
        <taxon>Retaria</taxon>
        <taxon>Foraminifera</taxon>
        <taxon>Monothalamids</taxon>
        <taxon>Reticulomyxidae</taxon>
        <taxon>Reticulomyxa</taxon>
    </lineage>
</organism>
<reference evidence="3 4" key="1">
    <citation type="journal article" date="2013" name="Curr. Biol.">
        <title>The Genome of the Foraminiferan Reticulomyxa filosa.</title>
        <authorList>
            <person name="Glockner G."/>
            <person name="Hulsmann N."/>
            <person name="Schleicher M."/>
            <person name="Noegel A.A."/>
            <person name="Eichinger L."/>
            <person name="Gallinger C."/>
            <person name="Pawlowski J."/>
            <person name="Sierra R."/>
            <person name="Euteneuer U."/>
            <person name="Pillet L."/>
            <person name="Moustafa A."/>
            <person name="Platzer M."/>
            <person name="Groth M."/>
            <person name="Szafranski K."/>
            <person name="Schliwa M."/>
        </authorList>
    </citation>
    <scope>NUCLEOTIDE SEQUENCE [LARGE SCALE GENOMIC DNA]</scope>
</reference>
<keyword evidence="2" id="KW-1133">Transmembrane helix</keyword>
<name>X6MDG9_RETFI</name>
<keyword evidence="4" id="KW-1185">Reference proteome</keyword>
<dbReference type="EMBL" id="ASPP01021760">
    <property type="protein sequence ID" value="ETO12068.1"/>
    <property type="molecule type" value="Genomic_DNA"/>
</dbReference>
<keyword evidence="2" id="KW-0472">Membrane</keyword>
<feature type="non-terminal residue" evidence="3">
    <location>
        <position position="1"/>
    </location>
</feature>
<evidence type="ECO:0000313" key="3">
    <source>
        <dbReference type="EMBL" id="ETO12068.1"/>
    </source>
</evidence>
<dbReference type="Proteomes" id="UP000023152">
    <property type="component" value="Unassembled WGS sequence"/>
</dbReference>
<feature type="compositionally biased region" description="Acidic residues" evidence="1">
    <location>
        <begin position="110"/>
        <end position="121"/>
    </location>
</feature>
<protein>
    <submittedName>
        <fullName evidence="3">Uncharacterized protein</fullName>
    </submittedName>
</protein>
<comment type="caution">
    <text evidence="3">The sequence shown here is derived from an EMBL/GenBank/DDBJ whole genome shotgun (WGS) entry which is preliminary data.</text>
</comment>
<evidence type="ECO:0000256" key="2">
    <source>
        <dbReference type="SAM" id="Phobius"/>
    </source>
</evidence>
<proteinExistence type="predicted"/>
<feature type="region of interest" description="Disordered" evidence="1">
    <location>
        <begin position="62"/>
        <end position="121"/>
    </location>
</feature>
<keyword evidence="2" id="KW-0812">Transmembrane</keyword>
<sequence length="199" mass="23719">LKLRKDLGACSPTFINFLENDSQSQYQWVEIGFDSPNKKKIALQMLDYMNKTQQVQTQVLHSDAIAKNTKPKSEKKKKELVARPSFSRPEASGDPSKERTESIDFPEISNDTDSDNDDEDDDEEGVIFVYVLFFFFFPFFETTIFQKKQKYHHRHLAIKIVKRVMMYEVRTEKSHFYYINTYKKKHKQKKFVKKNKLFY</sequence>